<accession>A0AAW2R5P8</accession>
<name>A0AAW2R5P8_SESRA</name>
<keyword evidence="4" id="KW-0560">Oxidoreductase</keyword>
<evidence type="ECO:0000256" key="3">
    <source>
        <dbReference type="ARBA" id="ARBA00022723"/>
    </source>
</evidence>
<dbReference type="GO" id="GO:0004497">
    <property type="term" value="F:monooxygenase activity"/>
    <property type="evidence" value="ECO:0007669"/>
    <property type="project" value="InterPro"/>
</dbReference>
<evidence type="ECO:0000256" key="2">
    <source>
        <dbReference type="ARBA" id="ARBA00010617"/>
    </source>
</evidence>
<dbReference type="Pfam" id="PF00067">
    <property type="entry name" value="p450"/>
    <property type="match status" value="1"/>
</dbReference>
<dbReference type="PANTHER" id="PTHR24296">
    <property type="entry name" value="CYTOCHROME P450"/>
    <property type="match status" value="1"/>
</dbReference>
<evidence type="ECO:0000313" key="6">
    <source>
        <dbReference type="EMBL" id="KAL0374913.1"/>
    </source>
</evidence>
<dbReference type="InterPro" id="IPR036396">
    <property type="entry name" value="Cyt_P450_sf"/>
</dbReference>
<dbReference type="GO" id="GO:0005506">
    <property type="term" value="F:iron ion binding"/>
    <property type="evidence" value="ECO:0007669"/>
    <property type="project" value="InterPro"/>
</dbReference>
<reference evidence="6" key="1">
    <citation type="submission" date="2020-06" db="EMBL/GenBank/DDBJ databases">
        <authorList>
            <person name="Li T."/>
            <person name="Hu X."/>
            <person name="Zhang T."/>
            <person name="Song X."/>
            <person name="Zhang H."/>
            <person name="Dai N."/>
            <person name="Sheng W."/>
            <person name="Hou X."/>
            <person name="Wei L."/>
        </authorList>
    </citation>
    <scope>NUCLEOTIDE SEQUENCE</scope>
    <source>
        <strain evidence="6">G02</strain>
        <tissue evidence="6">Leaf</tissue>
    </source>
</reference>
<gene>
    <name evidence="6" type="ORF">Sradi_3407000</name>
</gene>
<dbReference type="GO" id="GO:0016705">
    <property type="term" value="F:oxidoreductase activity, acting on paired donors, with incorporation or reduction of molecular oxygen"/>
    <property type="evidence" value="ECO:0007669"/>
    <property type="project" value="InterPro"/>
</dbReference>
<comment type="caution">
    <text evidence="6">The sequence shown here is derived from an EMBL/GenBank/DDBJ whole genome shotgun (WGS) entry which is preliminary data.</text>
</comment>
<reference evidence="6" key="2">
    <citation type="journal article" date="2024" name="Plant">
        <title>Genomic evolution and insights into agronomic trait innovations of Sesamum species.</title>
        <authorList>
            <person name="Miao H."/>
            <person name="Wang L."/>
            <person name="Qu L."/>
            <person name="Liu H."/>
            <person name="Sun Y."/>
            <person name="Le M."/>
            <person name="Wang Q."/>
            <person name="Wei S."/>
            <person name="Zheng Y."/>
            <person name="Lin W."/>
            <person name="Duan Y."/>
            <person name="Cao H."/>
            <person name="Xiong S."/>
            <person name="Wang X."/>
            <person name="Wei L."/>
            <person name="Li C."/>
            <person name="Ma Q."/>
            <person name="Ju M."/>
            <person name="Zhao R."/>
            <person name="Li G."/>
            <person name="Mu C."/>
            <person name="Tian Q."/>
            <person name="Mei H."/>
            <person name="Zhang T."/>
            <person name="Gao T."/>
            <person name="Zhang H."/>
        </authorList>
    </citation>
    <scope>NUCLEOTIDE SEQUENCE</scope>
    <source>
        <strain evidence="6">G02</strain>
    </source>
</reference>
<dbReference type="SUPFAM" id="SSF48264">
    <property type="entry name" value="Cytochrome P450"/>
    <property type="match status" value="1"/>
</dbReference>
<evidence type="ECO:0000256" key="4">
    <source>
        <dbReference type="ARBA" id="ARBA00023002"/>
    </source>
</evidence>
<dbReference type="Gene3D" id="1.10.630.10">
    <property type="entry name" value="Cytochrome P450"/>
    <property type="match status" value="1"/>
</dbReference>
<evidence type="ECO:0000256" key="5">
    <source>
        <dbReference type="ARBA" id="ARBA00023004"/>
    </source>
</evidence>
<dbReference type="EMBL" id="JACGWJ010000014">
    <property type="protein sequence ID" value="KAL0374913.1"/>
    <property type="molecule type" value="Genomic_DNA"/>
</dbReference>
<keyword evidence="3" id="KW-0479">Metal-binding</keyword>
<keyword evidence="5" id="KW-0408">Iron</keyword>
<dbReference type="AlphaFoldDB" id="A0AAW2R5P8"/>
<evidence type="ECO:0000256" key="1">
    <source>
        <dbReference type="ARBA" id="ARBA00001971"/>
    </source>
</evidence>
<dbReference type="InterPro" id="IPR001128">
    <property type="entry name" value="Cyt_P450"/>
</dbReference>
<dbReference type="GO" id="GO:0020037">
    <property type="term" value="F:heme binding"/>
    <property type="evidence" value="ECO:0007669"/>
    <property type="project" value="InterPro"/>
</dbReference>
<protein>
    <submittedName>
        <fullName evidence="6">Cytochrome</fullName>
    </submittedName>
</protein>
<comment type="similarity">
    <text evidence="2">Belongs to the cytochrome P450 family.</text>
</comment>
<proteinExistence type="inferred from homology"/>
<organism evidence="6">
    <name type="scientific">Sesamum radiatum</name>
    <name type="common">Black benniseed</name>
    <dbReference type="NCBI Taxonomy" id="300843"/>
    <lineage>
        <taxon>Eukaryota</taxon>
        <taxon>Viridiplantae</taxon>
        <taxon>Streptophyta</taxon>
        <taxon>Embryophyta</taxon>
        <taxon>Tracheophyta</taxon>
        <taxon>Spermatophyta</taxon>
        <taxon>Magnoliopsida</taxon>
        <taxon>eudicotyledons</taxon>
        <taxon>Gunneridae</taxon>
        <taxon>Pentapetalae</taxon>
        <taxon>asterids</taxon>
        <taxon>lamiids</taxon>
        <taxon>Lamiales</taxon>
        <taxon>Pedaliaceae</taxon>
        <taxon>Sesamum</taxon>
    </lineage>
</organism>
<sequence>MRLYPPIQFDSKFCLEDDLLPDGSFVKRGTRVTYYPYAMGRMEEIWGSDCLEFKPERWLRNGVFFPHENPFKYPVFQAGIRVCLGKEMALVELKSVAISLLRRFHVELAQPESVPRFSPGLTATFADGLRVLVRPRSVSSSSE</sequence>
<comment type="cofactor">
    <cofactor evidence="1">
        <name>heme</name>
        <dbReference type="ChEBI" id="CHEBI:30413"/>
    </cofactor>
</comment>